<evidence type="ECO:0000313" key="5">
    <source>
        <dbReference type="Proteomes" id="UP000076405"/>
    </source>
</evidence>
<name>A0AAC9FI62_9LACO</name>
<reference evidence="4 5" key="1">
    <citation type="journal article" date="2016" name="PLoS ONE">
        <title>The Identification of Novel Diagnostic Marker Genes for the Detection of Beer Spoiling Pediococcus damnosus Strains Using the BlAst Diagnostic Gene findEr.</title>
        <authorList>
            <person name="Behr J."/>
            <person name="Geissler A.J."/>
            <person name="Schmid J."/>
            <person name="Zehe A."/>
            <person name="Vogel R.F."/>
        </authorList>
    </citation>
    <scope>NUCLEOTIDE SEQUENCE [LARGE SCALE GENOMIC DNA]</scope>
    <source>
        <strain evidence="2 5">TMW 2.1533</strain>
        <strain evidence="3 4">TMW 2.1535</strain>
    </source>
</reference>
<proteinExistence type="predicted"/>
<gene>
    <name evidence="2" type="ORF">ADU70_0575</name>
    <name evidence="3" type="ORF">ADU72_2153</name>
</gene>
<dbReference type="KEGG" id="pdm:ADU72_2153"/>
<dbReference type="InterPro" id="IPR029491">
    <property type="entry name" value="Helicase_HTH"/>
</dbReference>
<protein>
    <recommendedName>
        <fullName evidence="1">Helicase Helix-turn-helix domain-containing protein</fullName>
    </recommendedName>
</protein>
<dbReference type="Pfam" id="PF14493">
    <property type="entry name" value="HTH_40"/>
    <property type="match status" value="1"/>
</dbReference>
<organism evidence="2 5">
    <name type="scientific">Pediococcus damnosus</name>
    <dbReference type="NCBI Taxonomy" id="51663"/>
    <lineage>
        <taxon>Bacteria</taxon>
        <taxon>Bacillati</taxon>
        <taxon>Bacillota</taxon>
        <taxon>Bacilli</taxon>
        <taxon>Lactobacillales</taxon>
        <taxon>Lactobacillaceae</taxon>
        <taxon>Pediococcus</taxon>
    </lineage>
</organism>
<keyword evidence="4" id="KW-1185">Reference proteome</keyword>
<sequence>MNKDFDFSDFLLQFYSRSEWRRPKVILNNLIGRRTVSNLFWGMQYGLLPFFDLFPKLNNENFDHFQKKFKQDGFIEVQDKEVRLTDTGKLRKETNLSKNFQFQFKGIGLYTNIETIKDCLNLTVQIISEFAFKNNRYYPLQYSGRVMNFCKRWFRQNKSPELPNKFQQELSEFLKTLDNKSADAFVASFVGHNSFGLTDHQIKTDLSLNSFEWKIIDLALMTEFIWWASDDNSQTHPLCQNLVTPWLADSPLSMSSEVTYQLFLNNFSIEKIAQKRHIKVNTVREHLLEAAILIKDFPFQSFLSAPLPTNLHNYLQNNPVLQWQFSVVNELVPEFSFFEFRLLQIREDRTQK</sequence>
<evidence type="ECO:0000313" key="3">
    <source>
        <dbReference type="EMBL" id="AMV68074.1"/>
    </source>
</evidence>
<evidence type="ECO:0000313" key="2">
    <source>
        <dbReference type="EMBL" id="AMV62075.1"/>
    </source>
</evidence>
<dbReference type="GeneID" id="57277312"/>
<evidence type="ECO:0000313" key="4">
    <source>
        <dbReference type="Proteomes" id="UP000076244"/>
    </source>
</evidence>
<dbReference type="EMBL" id="CP012288">
    <property type="protein sequence ID" value="AMV68074.1"/>
    <property type="molecule type" value="Genomic_DNA"/>
</dbReference>
<dbReference type="RefSeq" id="WP_046871101.1">
    <property type="nucleotide sequence ID" value="NZ_BAAAXI010000187.1"/>
</dbReference>
<feature type="domain" description="Helicase Helix-turn-helix" evidence="1">
    <location>
        <begin position="256"/>
        <end position="343"/>
    </location>
</feature>
<dbReference type="AlphaFoldDB" id="A0AAC9FI62"/>
<accession>A0AAC9FI62</accession>
<dbReference type="EMBL" id="CP012275">
    <property type="protein sequence ID" value="AMV62075.1"/>
    <property type="molecule type" value="Genomic_DNA"/>
</dbReference>
<evidence type="ECO:0000259" key="1">
    <source>
        <dbReference type="Pfam" id="PF14493"/>
    </source>
</evidence>
<dbReference type="Proteomes" id="UP000076405">
    <property type="component" value="Chromosome"/>
</dbReference>
<dbReference type="Proteomes" id="UP000076244">
    <property type="component" value="Chromosome"/>
</dbReference>